<protein>
    <submittedName>
        <fullName evidence="4">Ribosomal protein S18 acetylase RimI</fullName>
    </submittedName>
</protein>
<gene>
    <name evidence="4" type="ORF">SAMN02746068_02137</name>
</gene>
<dbReference type="Pfam" id="PF00583">
    <property type="entry name" value="Acetyltransf_1"/>
    <property type="match status" value="1"/>
</dbReference>
<keyword evidence="4" id="KW-0687">Ribonucleoprotein</keyword>
<feature type="domain" description="N-acetyltransferase" evidence="3">
    <location>
        <begin position="2"/>
        <end position="143"/>
    </location>
</feature>
<dbReference type="EMBL" id="FPKS01000025">
    <property type="protein sequence ID" value="SFZ76903.1"/>
    <property type="molecule type" value="Genomic_DNA"/>
</dbReference>
<dbReference type="InterPro" id="IPR000182">
    <property type="entry name" value="GNAT_dom"/>
</dbReference>
<evidence type="ECO:0000313" key="5">
    <source>
        <dbReference type="Proteomes" id="UP000185655"/>
    </source>
</evidence>
<dbReference type="OrthoDB" id="9797826at2"/>
<dbReference type="Gene3D" id="3.40.630.30">
    <property type="match status" value="1"/>
</dbReference>
<evidence type="ECO:0000259" key="3">
    <source>
        <dbReference type="PROSITE" id="PS51186"/>
    </source>
</evidence>
<evidence type="ECO:0000256" key="2">
    <source>
        <dbReference type="ARBA" id="ARBA00023315"/>
    </source>
</evidence>
<evidence type="ECO:0000313" key="4">
    <source>
        <dbReference type="EMBL" id="SFZ76903.1"/>
    </source>
</evidence>
<sequence>MIEVRKARIDDHAMIYRLGQETLGYDLDEAFSQTRLLDVLSKPANQIFVAFVDGEPAGYVHVQDYNVTYAIPYKNILGLAVFEQFQGQGVGRSLMQAAEAIAQTDGASGIRLNSGEDRHDAHLFYERVGYERVKSQANFRKVF</sequence>
<accession>A0A1K2HJF8</accession>
<dbReference type="RefSeq" id="WP_084463504.1">
    <property type="nucleotide sequence ID" value="NZ_FPKS01000025.1"/>
</dbReference>
<dbReference type="InterPro" id="IPR016181">
    <property type="entry name" value="Acyl_CoA_acyltransferase"/>
</dbReference>
<dbReference type="PROSITE" id="PS51186">
    <property type="entry name" value="GNAT"/>
    <property type="match status" value="1"/>
</dbReference>
<keyword evidence="1" id="KW-0808">Transferase</keyword>
<dbReference type="Proteomes" id="UP000185655">
    <property type="component" value="Unassembled WGS sequence"/>
</dbReference>
<dbReference type="GO" id="GO:0005840">
    <property type="term" value="C:ribosome"/>
    <property type="evidence" value="ECO:0007669"/>
    <property type="project" value="UniProtKB-KW"/>
</dbReference>
<dbReference type="CDD" id="cd04301">
    <property type="entry name" value="NAT_SF"/>
    <property type="match status" value="1"/>
</dbReference>
<keyword evidence="2" id="KW-0012">Acyltransferase</keyword>
<dbReference type="InterPro" id="IPR050832">
    <property type="entry name" value="Bact_Acetyltransf"/>
</dbReference>
<dbReference type="AlphaFoldDB" id="A0A1K2HJF8"/>
<dbReference type="PANTHER" id="PTHR43877:SF2">
    <property type="entry name" value="AMINOALKYLPHOSPHONATE N-ACETYLTRANSFERASE-RELATED"/>
    <property type="match status" value="1"/>
</dbReference>
<name>A0A1K2HJF8_9LACT</name>
<keyword evidence="4" id="KW-0689">Ribosomal protein</keyword>
<dbReference type="SUPFAM" id="SSF55729">
    <property type="entry name" value="Acyl-CoA N-acyltransferases (Nat)"/>
    <property type="match status" value="1"/>
</dbReference>
<proteinExistence type="predicted"/>
<organism evidence="4 5">
    <name type="scientific">Pseudolactococcus chungangensis CAU 28 = DSM 22330</name>
    <dbReference type="NCBI Taxonomy" id="1122154"/>
    <lineage>
        <taxon>Bacteria</taxon>
        <taxon>Bacillati</taxon>
        <taxon>Bacillota</taxon>
        <taxon>Bacilli</taxon>
        <taxon>Lactobacillales</taxon>
        <taxon>Streptococcaceae</taxon>
        <taxon>Pseudolactococcus</taxon>
    </lineage>
</organism>
<dbReference type="STRING" id="1122154.SAMN02746068_02137"/>
<dbReference type="PANTHER" id="PTHR43877">
    <property type="entry name" value="AMINOALKYLPHOSPHONATE N-ACETYLTRANSFERASE-RELATED-RELATED"/>
    <property type="match status" value="1"/>
</dbReference>
<dbReference type="GO" id="GO:0016747">
    <property type="term" value="F:acyltransferase activity, transferring groups other than amino-acyl groups"/>
    <property type="evidence" value="ECO:0007669"/>
    <property type="project" value="InterPro"/>
</dbReference>
<reference evidence="4 5" key="1">
    <citation type="submission" date="2016-11" db="EMBL/GenBank/DDBJ databases">
        <authorList>
            <person name="Jaros S."/>
            <person name="Januszkiewicz K."/>
            <person name="Wedrychowicz H."/>
        </authorList>
    </citation>
    <scope>NUCLEOTIDE SEQUENCE [LARGE SCALE GENOMIC DNA]</scope>
    <source>
        <strain evidence="4 5">DSM 22330</strain>
    </source>
</reference>
<evidence type="ECO:0000256" key="1">
    <source>
        <dbReference type="ARBA" id="ARBA00022679"/>
    </source>
</evidence>